<dbReference type="GO" id="GO:0043565">
    <property type="term" value="F:sequence-specific DNA binding"/>
    <property type="evidence" value="ECO:0007669"/>
    <property type="project" value="InterPro"/>
</dbReference>
<organism evidence="4 5">
    <name type="scientific">Amycolatopsis pretoriensis</name>
    <dbReference type="NCBI Taxonomy" id="218821"/>
    <lineage>
        <taxon>Bacteria</taxon>
        <taxon>Bacillati</taxon>
        <taxon>Actinomycetota</taxon>
        <taxon>Actinomycetes</taxon>
        <taxon>Pseudonocardiales</taxon>
        <taxon>Pseudonocardiaceae</taxon>
        <taxon>Amycolatopsis</taxon>
    </lineage>
</organism>
<feature type="domain" description="HTH araC/xylS-type" evidence="3">
    <location>
        <begin position="16"/>
        <end position="79"/>
    </location>
</feature>
<accession>A0A1H5R906</accession>
<proteinExistence type="predicted"/>
<dbReference type="EMBL" id="FNUJ01000007">
    <property type="protein sequence ID" value="SEF34554.1"/>
    <property type="molecule type" value="Genomic_DNA"/>
</dbReference>
<dbReference type="STRING" id="218821.SAMN05421837_107440"/>
<dbReference type="SUPFAM" id="SSF46689">
    <property type="entry name" value="Homeodomain-like"/>
    <property type="match status" value="1"/>
</dbReference>
<keyword evidence="1" id="KW-0805">Transcription regulation</keyword>
<keyword evidence="2" id="KW-0804">Transcription</keyword>
<dbReference type="Gene3D" id="1.10.10.60">
    <property type="entry name" value="Homeodomain-like"/>
    <property type="match status" value="1"/>
</dbReference>
<keyword evidence="5" id="KW-1185">Reference proteome</keyword>
<name>A0A1H5R906_9PSEU</name>
<dbReference type="GO" id="GO:0003700">
    <property type="term" value="F:DNA-binding transcription factor activity"/>
    <property type="evidence" value="ECO:0007669"/>
    <property type="project" value="InterPro"/>
</dbReference>
<evidence type="ECO:0000259" key="3">
    <source>
        <dbReference type="PROSITE" id="PS01124"/>
    </source>
</evidence>
<evidence type="ECO:0000256" key="1">
    <source>
        <dbReference type="ARBA" id="ARBA00023015"/>
    </source>
</evidence>
<dbReference type="AlphaFoldDB" id="A0A1H5R906"/>
<evidence type="ECO:0000313" key="4">
    <source>
        <dbReference type="EMBL" id="SEF34554.1"/>
    </source>
</evidence>
<reference evidence="5" key="1">
    <citation type="submission" date="2016-10" db="EMBL/GenBank/DDBJ databases">
        <authorList>
            <person name="Varghese N."/>
            <person name="Submissions S."/>
        </authorList>
    </citation>
    <scope>NUCLEOTIDE SEQUENCE [LARGE SCALE GENOMIC DNA]</scope>
    <source>
        <strain evidence="5">DSM 44654</strain>
    </source>
</reference>
<sequence length="79" mass="9085">MCLGLTAAAREHFRELVLLRRVRDRIGREGTVDLDALARDAGMTTEHLTHRFRLAYGQSPHAYQRAVRTPAFDRVLEPR</sequence>
<dbReference type="InterPro" id="IPR018060">
    <property type="entry name" value="HTH_AraC"/>
</dbReference>
<dbReference type="InterPro" id="IPR009057">
    <property type="entry name" value="Homeodomain-like_sf"/>
</dbReference>
<gene>
    <name evidence="4" type="ORF">SAMN05421837_107440</name>
</gene>
<dbReference type="RefSeq" id="WP_086675006.1">
    <property type="nucleotide sequence ID" value="NZ_FNUJ01000007.1"/>
</dbReference>
<evidence type="ECO:0000256" key="2">
    <source>
        <dbReference type="ARBA" id="ARBA00023163"/>
    </source>
</evidence>
<protein>
    <recommendedName>
        <fullName evidence="3">HTH araC/xylS-type domain-containing protein</fullName>
    </recommendedName>
</protein>
<dbReference type="Proteomes" id="UP000198878">
    <property type="component" value="Unassembled WGS sequence"/>
</dbReference>
<dbReference type="PROSITE" id="PS01124">
    <property type="entry name" value="HTH_ARAC_FAMILY_2"/>
    <property type="match status" value="1"/>
</dbReference>
<evidence type="ECO:0000313" key="5">
    <source>
        <dbReference type="Proteomes" id="UP000198878"/>
    </source>
</evidence>
<dbReference type="OrthoDB" id="3631840at2"/>